<feature type="region of interest" description="Disordered" evidence="1">
    <location>
        <begin position="184"/>
        <end position="228"/>
    </location>
</feature>
<keyword evidence="2" id="KW-0812">Transmembrane</keyword>
<evidence type="ECO:0000313" key="5">
    <source>
        <dbReference type="Proteomes" id="UP000094472"/>
    </source>
</evidence>
<protein>
    <submittedName>
        <fullName evidence="4">Uncharacterized protein</fullName>
    </submittedName>
</protein>
<keyword evidence="5" id="KW-1185">Reference proteome</keyword>
<feature type="compositionally biased region" description="Basic and acidic residues" evidence="1">
    <location>
        <begin position="193"/>
        <end position="203"/>
    </location>
</feature>
<gene>
    <name evidence="4" type="ORF">AUC69_06105</name>
</gene>
<dbReference type="Proteomes" id="UP000094472">
    <property type="component" value="Unassembled WGS sequence"/>
</dbReference>
<keyword evidence="2" id="KW-1133">Transmembrane helix</keyword>
<feature type="transmembrane region" description="Helical" evidence="2">
    <location>
        <begin position="151"/>
        <end position="175"/>
    </location>
</feature>
<keyword evidence="3" id="KW-0732">Signal</keyword>
<organism evidence="4 5">
    <name type="scientific">Methyloceanibacter superfactus</name>
    <dbReference type="NCBI Taxonomy" id="1774969"/>
    <lineage>
        <taxon>Bacteria</taxon>
        <taxon>Pseudomonadati</taxon>
        <taxon>Pseudomonadota</taxon>
        <taxon>Alphaproteobacteria</taxon>
        <taxon>Hyphomicrobiales</taxon>
        <taxon>Hyphomicrobiaceae</taxon>
        <taxon>Methyloceanibacter</taxon>
    </lineage>
</organism>
<evidence type="ECO:0000256" key="2">
    <source>
        <dbReference type="SAM" id="Phobius"/>
    </source>
</evidence>
<feature type="signal peptide" evidence="3">
    <location>
        <begin position="1"/>
        <end position="38"/>
    </location>
</feature>
<feature type="compositionally biased region" description="Low complexity" evidence="1">
    <location>
        <begin position="208"/>
        <end position="228"/>
    </location>
</feature>
<dbReference type="EMBL" id="LPWF01000004">
    <property type="protein sequence ID" value="ODS01801.1"/>
    <property type="molecule type" value="Genomic_DNA"/>
</dbReference>
<proteinExistence type="predicted"/>
<keyword evidence="2" id="KW-0472">Membrane</keyword>
<sequence length="228" mass="23590">MPSDPFACLRALAYVTALSCAAMTMTMTMTLAPPYAAAQDPEATEDAPADEAPAEEAPAEEAPADEAAPDAAPEEAAPESPAPEAASPEAPAPEAAAAEDAAPAATGWDIAKPCENYQHPYEADLCQQWRTAEAAEKTAVASERNVGLTRLLMLVGALATALLLMMFIPLLMAALAARRAARGADGASQSAVGRRDEDGRADECVPMSMSTSSSSSRLRSPRASSRSR</sequence>
<dbReference type="STRING" id="1774969.AUC69_06105"/>
<accession>A0A1E3W7N8</accession>
<name>A0A1E3W7N8_9HYPH</name>
<feature type="compositionally biased region" description="Acidic residues" evidence="1">
    <location>
        <begin position="42"/>
        <end position="77"/>
    </location>
</feature>
<reference evidence="4 5" key="1">
    <citation type="journal article" date="2016" name="Environ. Microbiol.">
        <title>New Methyloceanibacter diversity from North Sea sediments includes methanotroph containing solely the soluble methane monooxygenase.</title>
        <authorList>
            <person name="Vekeman B."/>
            <person name="Kerckhof F.M."/>
            <person name="Cremers G."/>
            <person name="de Vos P."/>
            <person name="Vandamme P."/>
            <person name="Boon N."/>
            <person name="Op den Camp H.J."/>
            <person name="Heylen K."/>
        </authorList>
    </citation>
    <scope>NUCLEOTIDE SEQUENCE [LARGE SCALE GENOMIC DNA]</scope>
    <source>
        <strain evidence="4 5">R-67175</strain>
    </source>
</reference>
<evidence type="ECO:0000313" key="4">
    <source>
        <dbReference type="EMBL" id="ODS01801.1"/>
    </source>
</evidence>
<evidence type="ECO:0000256" key="1">
    <source>
        <dbReference type="SAM" id="MobiDB-lite"/>
    </source>
</evidence>
<feature type="compositionally biased region" description="Low complexity" evidence="1">
    <location>
        <begin position="78"/>
        <end position="104"/>
    </location>
</feature>
<dbReference type="AlphaFoldDB" id="A0A1E3W7N8"/>
<feature type="region of interest" description="Disordered" evidence="1">
    <location>
        <begin position="36"/>
        <end position="104"/>
    </location>
</feature>
<feature type="chain" id="PRO_5009139101" evidence="3">
    <location>
        <begin position="39"/>
        <end position="228"/>
    </location>
</feature>
<comment type="caution">
    <text evidence="4">The sequence shown here is derived from an EMBL/GenBank/DDBJ whole genome shotgun (WGS) entry which is preliminary data.</text>
</comment>
<evidence type="ECO:0000256" key="3">
    <source>
        <dbReference type="SAM" id="SignalP"/>
    </source>
</evidence>